<dbReference type="SUPFAM" id="SSF55298">
    <property type="entry name" value="YjgF-like"/>
    <property type="match status" value="1"/>
</dbReference>
<evidence type="ECO:0000313" key="2">
    <source>
        <dbReference type="EMBL" id="EPD31300.1"/>
    </source>
</evidence>
<comment type="caution">
    <text evidence="2">The sequence shown here is derived from an EMBL/GenBank/DDBJ whole genome shotgun (WGS) entry which is preliminary data.</text>
</comment>
<reference evidence="2 3" key="1">
    <citation type="submission" date="2013-05" db="EMBL/GenBank/DDBJ databases">
        <title>The Genome Sequence of Actinomyces europaeus ACS-120-V-COL10B.</title>
        <authorList>
            <consortium name="The Broad Institute Genomics Platform"/>
            <person name="Earl A."/>
            <person name="Ward D."/>
            <person name="Feldgarden M."/>
            <person name="Gevers D."/>
            <person name="Saerens B."/>
            <person name="Vaneechoutte M."/>
            <person name="Walker B."/>
            <person name="Young S."/>
            <person name="Zeng Q."/>
            <person name="Gargeya S."/>
            <person name="Fitzgerald M."/>
            <person name="Haas B."/>
            <person name="Abouelleil A."/>
            <person name="Allen A.W."/>
            <person name="Alvarado L."/>
            <person name="Arachchi H.M."/>
            <person name="Berlin A.M."/>
            <person name="Chapman S.B."/>
            <person name="Gainer-Dewar J."/>
            <person name="Goldberg J."/>
            <person name="Griggs A."/>
            <person name="Gujja S."/>
            <person name="Hansen M."/>
            <person name="Howarth C."/>
            <person name="Imamovic A."/>
            <person name="Ireland A."/>
            <person name="Larimer J."/>
            <person name="McCowan C."/>
            <person name="Murphy C."/>
            <person name="Pearson M."/>
            <person name="Poon T.W."/>
            <person name="Priest M."/>
            <person name="Roberts A."/>
            <person name="Saif S."/>
            <person name="Shea T."/>
            <person name="Sisk P."/>
            <person name="Sykes S."/>
            <person name="Wortman J."/>
            <person name="Nusbaum C."/>
            <person name="Birren B."/>
        </authorList>
    </citation>
    <scope>NUCLEOTIDE SEQUENCE [LARGE SCALE GENOMIC DNA]</scope>
    <source>
        <strain evidence="2 3">ACS-120-V-Col10b</strain>
    </source>
</reference>
<organism evidence="2 3">
    <name type="scientific">Gleimia europaea ACS-120-V-Col10b</name>
    <dbReference type="NCBI Taxonomy" id="883069"/>
    <lineage>
        <taxon>Bacteria</taxon>
        <taxon>Bacillati</taxon>
        <taxon>Actinomycetota</taxon>
        <taxon>Actinomycetes</taxon>
        <taxon>Actinomycetales</taxon>
        <taxon>Actinomycetaceae</taxon>
        <taxon>Gleimia</taxon>
    </lineage>
</organism>
<dbReference type="Gene3D" id="3.30.1330.40">
    <property type="entry name" value="RutC-like"/>
    <property type="match status" value="1"/>
</dbReference>
<evidence type="ECO:0000259" key="1">
    <source>
        <dbReference type="Pfam" id="PF14588"/>
    </source>
</evidence>
<dbReference type="EMBL" id="AGWN01000001">
    <property type="protein sequence ID" value="EPD31300.1"/>
    <property type="molecule type" value="Genomic_DNA"/>
</dbReference>
<protein>
    <recommendedName>
        <fullName evidence="1">Endoribonuclease L-PSP/chorismate mutase-like domain-containing protein</fullName>
    </recommendedName>
</protein>
<dbReference type="InterPro" id="IPR013813">
    <property type="entry name" value="Endoribo_LPSP/chorism_mut-like"/>
</dbReference>
<dbReference type="Proteomes" id="UP000014387">
    <property type="component" value="Unassembled WGS sequence"/>
</dbReference>
<proteinExistence type="predicted"/>
<dbReference type="AlphaFoldDB" id="A0A9W5RF78"/>
<dbReference type="RefSeq" id="WP_016444411.1">
    <property type="nucleotide sequence ID" value="NZ_KE150266.1"/>
</dbReference>
<feature type="domain" description="Endoribonuclease L-PSP/chorismate mutase-like" evidence="1">
    <location>
        <begin position="6"/>
        <end position="140"/>
    </location>
</feature>
<dbReference type="PANTHER" id="PTHR43760">
    <property type="entry name" value="ENDORIBONUCLEASE-RELATED"/>
    <property type="match status" value="1"/>
</dbReference>
<keyword evidence="3" id="KW-1185">Reference proteome</keyword>
<accession>A0A9W5RF78</accession>
<name>A0A9W5RF78_9ACTO</name>
<evidence type="ECO:0000313" key="3">
    <source>
        <dbReference type="Proteomes" id="UP000014387"/>
    </source>
</evidence>
<dbReference type="InterPro" id="IPR035959">
    <property type="entry name" value="RutC-like_sf"/>
</dbReference>
<dbReference type="PANTHER" id="PTHR43760:SF1">
    <property type="entry name" value="ENDORIBONUCLEASE L-PSP_CHORISMATE MUTASE-LIKE DOMAIN-CONTAINING PROTEIN"/>
    <property type="match status" value="1"/>
</dbReference>
<dbReference type="OrthoDB" id="9806229at2"/>
<dbReference type="Pfam" id="PF14588">
    <property type="entry name" value="YjgF_endoribonc"/>
    <property type="match status" value="1"/>
</dbReference>
<dbReference type="CDD" id="cd02199">
    <property type="entry name" value="YjgF_YER057c_UK114_like_1"/>
    <property type="match status" value="1"/>
</dbReference>
<gene>
    <name evidence="2" type="ORF">HMPREF9238_01068</name>
</gene>
<sequence length="152" mass="15829">MSVSERLEELGVELPKVVAPVAAYTPALVFGNTVRTSGQLPIADGQLVCQGRVGPNRTSPVEAYEAARLCALNALAAAAEAAGGVDRIKGVLKVTGFVASSRAFHAQPAVINGASELYQEIFGTQHVRSAVGVNALPLDASVEVEVEFELQD</sequence>